<keyword evidence="2" id="KW-1185">Reference proteome</keyword>
<gene>
    <name evidence="1" type="ordered locus">LHK_02712</name>
</gene>
<name>C1DCS4_LARHH</name>
<reference evidence="1 2" key="1">
    <citation type="journal article" date="2009" name="PLoS Genet.">
        <title>The complete genome and proteome of Laribacter hongkongensis reveal potential mechanisms for adaptations to different temperatures and habitats.</title>
        <authorList>
            <person name="Woo P.C."/>
            <person name="Lau S.K."/>
            <person name="Tse H."/>
            <person name="Teng J.L."/>
            <person name="Curreem S.O."/>
            <person name="Tsang A.K."/>
            <person name="Fan R.Y."/>
            <person name="Wong G.K."/>
            <person name="Huang Y."/>
            <person name="Loman N.J."/>
            <person name="Snyder L.A."/>
            <person name="Cai J.J."/>
            <person name="Huang J.D."/>
            <person name="Mak W."/>
            <person name="Pallen M.J."/>
            <person name="Lok S."/>
            <person name="Yuen K.Y."/>
        </authorList>
    </citation>
    <scope>NUCLEOTIDE SEQUENCE [LARGE SCALE GENOMIC DNA]</scope>
    <source>
        <strain evidence="1 2">HLHK9</strain>
    </source>
</reference>
<evidence type="ECO:0000313" key="1">
    <source>
        <dbReference type="EMBL" id="ACO75693.1"/>
    </source>
</evidence>
<dbReference type="eggNOG" id="COG3293">
    <property type="taxonomic scope" value="Bacteria"/>
</dbReference>
<dbReference type="AlphaFoldDB" id="C1DCS4"/>
<dbReference type="STRING" id="557598.LHK_02712"/>
<dbReference type="HOGENOM" id="CLU_055261_1_4_4"/>
<dbReference type="Proteomes" id="UP000002010">
    <property type="component" value="Chromosome"/>
</dbReference>
<dbReference type="KEGG" id="lhk:LHK_02712"/>
<accession>C1DCS4</accession>
<proteinExistence type="predicted"/>
<organism evidence="1 2">
    <name type="scientific">Laribacter hongkongensis (strain HLHK9)</name>
    <dbReference type="NCBI Taxonomy" id="557598"/>
    <lineage>
        <taxon>Bacteria</taxon>
        <taxon>Pseudomonadati</taxon>
        <taxon>Pseudomonadota</taxon>
        <taxon>Betaproteobacteria</taxon>
        <taxon>Neisseriales</taxon>
        <taxon>Aquaspirillaceae</taxon>
        <taxon>Laribacter</taxon>
    </lineage>
</organism>
<sequence length="118" mass="13236">MTRSNRHDSMAFEALVDAIPAVPGLPGRPRKRSYKLHADKGHDFRRCREHLKRRGILACIARRGVEGSEKPGRLVGSSSVPMHGLLASANCERRLDTHYALLKLACAVICLRFVERFC</sequence>
<dbReference type="EMBL" id="CP001154">
    <property type="protein sequence ID" value="ACO75693.1"/>
    <property type="molecule type" value="Genomic_DNA"/>
</dbReference>
<evidence type="ECO:0000313" key="2">
    <source>
        <dbReference type="Proteomes" id="UP000002010"/>
    </source>
</evidence>
<protein>
    <submittedName>
        <fullName evidence="1">Probable TIS1421-transposase orfB protein</fullName>
    </submittedName>
</protein>